<name>A0A2Z7CPJ9_9LAMI</name>
<dbReference type="Proteomes" id="UP000250235">
    <property type="component" value="Unassembled WGS sequence"/>
</dbReference>
<dbReference type="Pfam" id="PF03767">
    <property type="entry name" value="Acid_phosphat_B"/>
    <property type="match status" value="1"/>
</dbReference>
<dbReference type="InterPro" id="IPR023214">
    <property type="entry name" value="HAD_sf"/>
</dbReference>
<accession>A0A2Z7CPJ9</accession>
<dbReference type="OrthoDB" id="59415at2759"/>
<organism evidence="1 2">
    <name type="scientific">Dorcoceras hygrometricum</name>
    <dbReference type="NCBI Taxonomy" id="472368"/>
    <lineage>
        <taxon>Eukaryota</taxon>
        <taxon>Viridiplantae</taxon>
        <taxon>Streptophyta</taxon>
        <taxon>Embryophyta</taxon>
        <taxon>Tracheophyta</taxon>
        <taxon>Spermatophyta</taxon>
        <taxon>Magnoliopsida</taxon>
        <taxon>eudicotyledons</taxon>
        <taxon>Gunneridae</taxon>
        <taxon>Pentapetalae</taxon>
        <taxon>asterids</taxon>
        <taxon>lamiids</taxon>
        <taxon>Lamiales</taxon>
        <taxon>Gesneriaceae</taxon>
        <taxon>Didymocarpoideae</taxon>
        <taxon>Trichosporeae</taxon>
        <taxon>Loxocarpinae</taxon>
        <taxon>Dorcoceras</taxon>
    </lineage>
</organism>
<gene>
    <name evidence="1" type="ORF">F511_10899</name>
</gene>
<protein>
    <submittedName>
        <fullName evidence="1">Acid phosphatase class B family protein</fullName>
    </submittedName>
</protein>
<proteinExistence type="predicted"/>
<evidence type="ECO:0000313" key="1">
    <source>
        <dbReference type="EMBL" id="KZV47877.1"/>
    </source>
</evidence>
<dbReference type="PANTHER" id="PTHR31284:SF24">
    <property type="entry name" value="ACID PHOSPHATASE"/>
    <property type="match status" value="1"/>
</dbReference>
<dbReference type="EMBL" id="KQ994554">
    <property type="protein sequence ID" value="KZV47877.1"/>
    <property type="molecule type" value="Genomic_DNA"/>
</dbReference>
<sequence length="61" mass="7001">MLRDSDDEGKDVRQFKANVRKQLTNKGYCIWGILGDQWSSIEGLPSAEITFKLPNRLYNLA</sequence>
<keyword evidence="2" id="KW-1185">Reference proteome</keyword>
<dbReference type="PANTHER" id="PTHR31284">
    <property type="entry name" value="ACID PHOSPHATASE-LIKE PROTEIN"/>
    <property type="match status" value="1"/>
</dbReference>
<reference evidence="1 2" key="1">
    <citation type="journal article" date="2015" name="Proc. Natl. Acad. Sci. U.S.A.">
        <title>The resurrection genome of Boea hygrometrica: A blueprint for survival of dehydration.</title>
        <authorList>
            <person name="Xiao L."/>
            <person name="Yang G."/>
            <person name="Zhang L."/>
            <person name="Yang X."/>
            <person name="Zhao S."/>
            <person name="Ji Z."/>
            <person name="Zhou Q."/>
            <person name="Hu M."/>
            <person name="Wang Y."/>
            <person name="Chen M."/>
            <person name="Xu Y."/>
            <person name="Jin H."/>
            <person name="Xiao X."/>
            <person name="Hu G."/>
            <person name="Bao F."/>
            <person name="Hu Y."/>
            <person name="Wan P."/>
            <person name="Li L."/>
            <person name="Deng X."/>
            <person name="Kuang T."/>
            <person name="Xiang C."/>
            <person name="Zhu J.K."/>
            <person name="Oliver M.J."/>
            <person name="He Y."/>
        </authorList>
    </citation>
    <scope>NUCLEOTIDE SEQUENCE [LARGE SCALE GENOMIC DNA]</scope>
    <source>
        <strain evidence="2">cv. XS01</strain>
    </source>
</reference>
<evidence type="ECO:0000313" key="2">
    <source>
        <dbReference type="Proteomes" id="UP000250235"/>
    </source>
</evidence>
<dbReference type="AlphaFoldDB" id="A0A2Z7CPJ9"/>
<dbReference type="Gene3D" id="3.40.50.1000">
    <property type="entry name" value="HAD superfamily/HAD-like"/>
    <property type="match status" value="1"/>
</dbReference>
<dbReference type="InterPro" id="IPR005519">
    <property type="entry name" value="Acid_phosphat_B-like"/>
</dbReference>